<organism evidence="2 3">
    <name type="scientific">Orchesella dallaii</name>
    <dbReference type="NCBI Taxonomy" id="48710"/>
    <lineage>
        <taxon>Eukaryota</taxon>
        <taxon>Metazoa</taxon>
        <taxon>Ecdysozoa</taxon>
        <taxon>Arthropoda</taxon>
        <taxon>Hexapoda</taxon>
        <taxon>Collembola</taxon>
        <taxon>Entomobryomorpha</taxon>
        <taxon>Entomobryoidea</taxon>
        <taxon>Orchesellidae</taxon>
        <taxon>Orchesellinae</taxon>
        <taxon>Orchesella</taxon>
    </lineage>
</organism>
<keyword evidence="3" id="KW-1185">Reference proteome</keyword>
<evidence type="ECO:0000313" key="3">
    <source>
        <dbReference type="Proteomes" id="UP001642540"/>
    </source>
</evidence>
<dbReference type="InterPro" id="IPR029063">
    <property type="entry name" value="SAM-dependent_MTases_sf"/>
</dbReference>
<dbReference type="Gene3D" id="3.40.50.150">
    <property type="entry name" value="Vaccinia Virus protein VP39"/>
    <property type="match status" value="1"/>
</dbReference>
<sequence>MPVSYEVDQLLTDDFPENVKKLDQEDPLLQKYVKLRHLTPPSKLPYNFPRGTYMNGHSQVVAHIFRNKTNGTFFEAGAYDGVAASNSLYLEKEFGWRGLLVECNPYTIPVLKMKRRKAWIADVCLSPTKNPATLKFSNPTKWGPSARLGDPVDLKAFGVDTPWTKFEVEAMPLFALLSAVNLTEIDFFSLDVEGAEFDILKTIPFDKVRIKVIDMEVYFYSREVKNEINDFLKDKGFQLQGSGTSDHFYIHSSFKINGD</sequence>
<dbReference type="SUPFAM" id="SSF53335">
    <property type="entry name" value="S-adenosyl-L-methionine-dependent methyltransferases"/>
    <property type="match status" value="1"/>
</dbReference>
<dbReference type="Proteomes" id="UP001642540">
    <property type="component" value="Unassembled WGS sequence"/>
</dbReference>
<evidence type="ECO:0000259" key="1">
    <source>
        <dbReference type="Pfam" id="PF05050"/>
    </source>
</evidence>
<name>A0ABP1S5I6_9HEXA</name>
<proteinExistence type="predicted"/>
<dbReference type="Pfam" id="PF05050">
    <property type="entry name" value="Methyltransf_21"/>
    <property type="match status" value="1"/>
</dbReference>
<protein>
    <recommendedName>
        <fullName evidence="1">Methyltransferase FkbM domain-containing protein</fullName>
    </recommendedName>
</protein>
<dbReference type="EMBL" id="CAXLJM020000160">
    <property type="protein sequence ID" value="CAL8143985.1"/>
    <property type="molecule type" value="Genomic_DNA"/>
</dbReference>
<dbReference type="PANTHER" id="PTHR34009:SF2">
    <property type="entry name" value="PROTEIN STAR"/>
    <property type="match status" value="1"/>
</dbReference>
<feature type="domain" description="Methyltransferase FkbM" evidence="1">
    <location>
        <begin position="76"/>
        <end position="239"/>
    </location>
</feature>
<dbReference type="InterPro" id="IPR053202">
    <property type="entry name" value="EGF_Rcpt_Signaling_Reg"/>
</dbReference>
<comment type="caution">
    <text evidence="2">The sequence shown here is derived from an EMBL/GenBank/DDBJ whole genome shotgun (WGS) entry which is preliminary data.</text>
</comment>
<evidence type="ECO:0000313" key="2">
    <source>
        <dbReference type="EMBL" id="CAL8143985.1"/>
    </source>
</evidence>
<reference evidence="2 3" key="1">
    <citation type="submission" date="2024-08" db="EMBL/GenBank/DDBJ databases">
        <authorList>
            <person name="Cucini C."/>
            <person name="Frati F."/>
        </authorList>
    </citation>
    <scope>NUCLEOTIDE SEQUENCE [LARGE SCALE GENOMIC DNA]</scope>
</reference>
<dbReference type="InterPro" id="IPR006342">
    <property type="entry name" value="FkbM_mtfrase"/>
</dbReference>
<gene>
    <name evidence="2" type="ORF">ODALV1_LOCUS30026</name>
</gene>
<accession>A0ABP1S5I6</accession>
<dbReference type="PANTHER" id="PTHR34009">
    <property type="entry name" value="PROTEIN STAR"/>
    <property type="match status" value="1"/>
</dbReference>